<name>A0A7S9GYW3_9BRAD</name>
<feature type="transmembrane region" description="Helical" evidence="1">
    <location>
        <begin position="217"/>
        <end position="246"/>
    </location>
</feature>
<keyword evidence="1" id="KW-0472">Membrane</keyword>
<keyword evidence="1" id="KW-0812">Transmembrane</keyword>
<dbReference type="KEGG" id="bcou:IC761_27790"/>
<proteinExistence type="predicted"/>
<evidence type="ECO:0008006" key="4">
    <source>
        <dbReference type="Google" id="ProtNLM"/>
    </source>
</evidence>
<accession>A0A7S9GYW3</accession>
<feature type="transmembrane region" description="Helical" evidence="1">
    <location>
        <begin position="25"/>
        <end position="44"/>
    </location>
</feature>
<reference evidence="2 3" key="1">
    <citation type="submission" date="2020-09" db="EMBL/GenBank/DDBJ databases">
        <title>Complete genomes of bradyrhizobia occurring on native shrubby legumes in Australia.</title>
        <authorList>
            <person name="Lafay B."/>
        </authorList>
    </citation>
    <scope>NUCLEOTIDE SEQUENCE [LARGE SCALE GENOMIC DNA]</scope>
    <source>
        <strain evidence="2 3">BDV5040</strain>
    </source>
</reference>
<feature type="transmembrane region" description="Helical" evidence="1">
    <location>
        <begin position="132"/>
        <end position="154"/>
    </location>
</feature>
<dbReference type="AlphaFoldDB" id="A0A7S9GYW3"/>
<dbReference type="Proteomes" id="UP000594621">
    <property type="component" value="Chromosome"/>
</dbReference>
<evidence type="ECO:0000256" key="1">
    <source>
        <dbReference type="SAM" id="Phobius"/>
    </source>
</evidence>
<feature type="transmembrane region" description="Helical" evidence="1">
    <location>
        <begin position="56"/>
        <end position="80"/>
    </location>
</feature>
<feature type="transmembrane region" description="Helical" evidence="1">
    <location>
        <begin position="252"/>
        <end position="272"/>
    </location>
</feature>
<keyword evidence="1" id="KW-1133">Transmembrane helix</keyword>
<evidence type="ECO:0000313" key="2">
    <source>
        <dbReference type="EMBL" id="QPF90271.1"/>
    </source>
</evidence>
<sequence length="427" mass="45830">MTALAESGPSLSATSEKELSSVGRLAIRAAVTSTLFLTQIAYNIGDFPVTMEFVSYAALVVYMLISGHATVSVPTIFLYIATVTCALAAMKLTVLPASSSSLLLLFALYAPFSFRLRAGPDLKAVHEAIQGTFVSATTVIAIIAIAQFAIVNALKVNALTNIYFILPEAIRGGGTYTFLREGGSLVKANGFFLRESADLSLMTALALLIEISTRARFVIIGALAAALLCSFSGSGMLALMLGLVLPRTVGRLPLFVASATTLILVMLMLYYADIPGINNLFFDRLAEINQPGTSGYARYVAPKAMVDLNLHNGGIGMWLGNGGGSYLRSTMLLRVKYEIADPTWAKLTFEYGLLGLALLGSIFAIRVYSSALDVRICNYILFVWVVNSAVLKIQYVLVFWLLTLVPKIPARRNGFGSSAPPSTRNSQ</sequence>
<keyword evidence="3" id="KW-1185">Reference proteome</keyword>
<feature type="transmembrane region" description="Helical" evidence="1">
    <location>
        <begin position="351"/>
        <end position="369"/>
    </location>
</feature>
<feature type="transmembrane region" description="Helical" evidence="1">
    <location>
        <begin position="381"/>
        <end position="402"/>
    </location>
</feature>
<dbReference type="EMBL" id="CP061379">
    <property type="protein sequence ID" value="QPF90271.1"/>
    <property type="molecule type" value="Genomic_DNA"/>
</dbReference>
<gene>
    <name evidence="2" type="ORF">IC761_27790</name>
</gene>
<protein>
    <recommendedName>
        <fullName evidence="4">O-antigen ligase domain-containing protein</fullName>
    </recommendedName>
</protein>
<feature type="transmembrane region" description="Helical" evidence="1">
    <location>
        <begin position="92"/>
        <end position="112"/>
    </location>
</feature>
<evidence type="ECO:0000313" key="3">
    <source>
        <dbReference type="Proteomes" id="UP000594621"/>
    </source>
</evidence>
<organism evidence="2 3">
    <name type="scientific">Bradyrhizobium commune</name>
    <dbReference type="NCBI Taxonomy" id="83627"/>
    <lineage>
        <taxon>Bacteria</taxon>
        <taxon>Pseudomonadati</taxon>
        <taxon>Pseudomonadota</taxon>
        <taxon>Alphaproteobacteria</taxon>
        <taxon>Hyphomicrobiales</taxon>
        <taxon>Nitrobacteraceae</taxon>
        <taxon>Bradyrhizobium</taxon>
    </lineage>
</organism>
<dbReference type="RefSeq" id="WP_195799863.1">
    <property type="nucleotide sequence ID" value="NZ_CP061379.1"/>
</dbReference>